<dbReference type="PANTHER" id="PTHR30461:SF23">
    <property type="entry name" value="DNA RECOMBINASE-RELATED"/>
    <property type="match status" value="1"/>
</dbReference>
<proteinExistence type="predicted"/>
<organism evidence="3 4">
    <name type="scientific">Streptomyces solicavernae</name>
    <dbReference type="NCBI Taxonomy" id="3043614"/>
    <lineage>
        <taxon>Bacteria</taxon>
        <taxon>Bacillati</taxon>
        <taxon>Actinomycetota</taxon>
        <taxon>Actinomycetes</taxon>
        <taxon>Kitasatosporales</taxon>
        <taxon>Streptomycetaceae</taxon>
        <taxon>Streptomyces</taxon>
    </lineage>
</organism>
<gene>
    <name evidence="3" type="ORF">QIS99_12125</name>
</gene>
<keyword evidence="4" id="KW-1185">Reference proteome</keyword>
<protein>
    <submittedName>
        <fullName evidence="3">Recombinase family protein</fullName>
    </submittedName>
</protein>
<dbReference type="PROSITE" id="PS51737">
    <property type="entry name" value="RECOMBINASE_DNA_BIND"/>
    <property type="match status" value="1"/>
</dbReference>
<dbReference type="Pfam" id="PF07508">
    <property type="entry name" value="Recombinase"/>
    <property type="match status" value="1"/>
</dbReference>
<sequence length="452" mass="51099">MGDGRDGRDGIARQREDVYDLATARGCTVHREDNDTSAYKRQARRAGFEELVFDLDRGVISGILAYNIDRIARQPRDIERLIDTYEQARRPMVFGTVAGDYDLTTADGRFQARIYVTIANKFSSDAARRVSRQKLADARDGRPHKGQRAFGWRDAERIDEREAELIRRAREDVLLGKKVSTVHREWAELGVRGPQTPEGKTIGYSSVLYVLRNPRLCGFRSYIPQGVRERSGRVDPVEWLVERTDGSPVMGHWQTILGPEEWRELVDALDSRKNSGTGRKRRSTMTKRLLTGIARCARCGTGLVSGIYQRGTASHERHGYYYYCRAADGGCGRLSRSGPPVEEYVEQALLGKFRQRSLDTRTAEERDPGLALAKDTLEQIRAAKVEARRLRADDLFSLAEFAREISRLEVKERAIWRKPPFLPPLRRGSARPLPVSSASGTSARSTPSAIRY</sequence>
<dbReference type="RefSeq" id="WP_282513230.1">
    <property type="nucleotide sequence ID" value="NZ_JASCIR010000008.1"/>
</dbReference>
<dbReference type="SUPFAM" id="SSF53041">
    <property type="entry name" value="Resolvase-like"/>
    <property type="match status" value="1"/>
</dbReference>
<dbReference type="InterPro" id="IPR011109">
    <property type="entry name" value="DNA_bind_recombinase_dom"/>
</dbReference>
<dbReference type="InterPro" id="IPR036162">
    <property type="entry name" value="Resolvase-like_N_sf"/>
</dbReference>
<dbReference type="InterPro" id="IPR006119">
    <property type="entry name" value="Resolv_N"/>
</dbReference>
<dbReference type="Proteomes" id="UP001224661">
    <property type="component" value="Unassembled WGS sequence"/>
</dbReference>
<dbReference type="Pfam" id="PF00239">
    <property type="entry name" value="Resolvase"/>
    <property type="match status" value="1"/>
</dbReference>
<dbReference type="PANTHER" id="PTHR30461">
    <property type="entry name" value="DNA-INVERTASE FROM LAMBDOID PROPHAGE"/>
    <property type="match status" value="1"/>
</dbReference>
<evidence type="ECO:0000313" key="4">
    <source>
        <dbReference type="Proteomes" id="UP001224661"/>
    </source>
</evidence>
<dbReference type="Gene3D" id="3.40.50.1390">
    <property type="entry name" value="Resolvase, N-terminal catalytic domain"/>
    <property type="match status" value="1"/>
</dbReference>
<feature type="domain" description="Recombinase" evidence="2">
    <location>
        <begin position="143"/>
        <end position="275"/>
    </location>
</feature>
<dbReference type="EMBL" id="JASCIR010000008">
    <property type="protein sequence ID" value="MDI3386943.1"/>
    <property type="molecule type" value="Genomic_DNA"/>
</dbReference>
<dbReference type="SMART" id="SM00857">
    <property type="entry name" value="Resolvase"/>
    <property type="match status" value="1"/>
</dbReference>
<feature type="compositionally biased region" description="Polar residues" evidence="1">
    <location>
        <begin position="436"/>
        <end position="452"/>
    </location>
</feature>
<dbReference type="InterPro" id="IPR025827">
    <property type="entry name" value="Zn_ribbon_recom_dom"/>
</dbReference>
<evidence type="ECO:0000259" key="2">
    <source>
        <dbReference type="PROSITE" id="PS51737"/>
    </source>
</evidence>
<dbReference type="Gene3D" id="3.90.1750.20">
    <property type="entry name" value="Putative Large Serine Recombinase, Chain B, Domain 2"/>
    <property type="match status" value="1"/>
</dbReference>
<name>A0ABT6RR74_9ACTN</name>
<dbReference type="InterPro" id="IPR050639">
    <property type="entry name" value="SSR_resolvase"/>
</dbReference>
<comment type="caution">
    <text evidence="3">The sequence shown here is derived from an EMBL/GenBank/DDBJ whole genome shotgun (WGS) entry which is preliminary data.</text>
</comment>
<feature type="region of interest" description="Disordered" evidence="1">
    <location>
        <begin position="427"/>
        <end position="452"/>
    </location>
</feature>
<reference evidence="3 4" key="1">
    <citation type="submission" date="2023-05" db="EMBL/GenBank/DDBJ databases">
        <title>Draft genome sequence of Streptomyces sp. B-S-A8 isolated from a cave soil in Thailand.</title>
        <authorList>
            <person name="Chamroensaksri N."/>
            <person name="Muangham S."/>
        </authorList>
    </citation>
    <scope>NUCLEOTIDE SEQUENCE [LARGE SCALE GENOMIC DNA]</scope>
    <source>
        <strain evidence="3 4">B-S-A8</strain>
    </source>
</reference>
<dbReference type="InterPro" id="IPR038109">
    <property type="entry name" value="DNA_bind_recomb_sf"/>
</dbReference>
<evidence type="ECO:0000256" key="1">
    <source>
        <dbReference type="SAM" id="MobiDB-lite"/>
    </source>
</evidence>
<dbReference type="CDD" id="cd00338">
    <property type="entry name" value="Ser_Recombinase"/>
    <property type="match status" value="1"/>
</dbReference>
<dbReference type="Pfam" id="PF13408">
    <property type="entry name" value="Zn_ribbon_recom"/>
    <property type="match status" value="1"/>
</dbReference>
<accession>A0ABT6RR74</accession>
<evidence type="ECO:0000313" key="3">
    <source>
        <dbReference type="EMBL" id="MDI3386943.1"/>
    </source>
</evidence>